<evidence type="ECO:0008006" key="4">
    <source>
        <dbReference type="Google" id="ProtNLM"/>
    </source>
</evidence>
<keyword evidence="1" id="KW-0472">Membrane</keyword>
<dbReference type="Proteomes" id="UP000638560">
    <property type="component" value="Unassembled WGS sequence"/>
</dbReference>
<evidence type="ECO:0000313" key="2">
    <source>
        <dbReference type="EMBL" id="MBF9131985.1"/>
    </source>
</evidence>
<dbReference type="EMBL" id="JADPUN010000213">
    <property type="protein sequence ID" value="MBF9131985.1"/>
    <property type="molecule type" value="Genomic_DNA"/>
</dbReference>
<protein>
    <recommendedName>
        <fullName evidence="4">DUF4878 domain-containing protein</fullName>
    </recommendedName>
</protein>
<evidence type="ECO:0000313" key="3">
    <source>
        <dbReference type="Proteomes" id="UP000638560"/>
    </source>
</evidence>
<evidence type="ECO:0000256" key="1">
    <source>
        <dbReference type="SAM" id="Phobius"/>
    </source>
</evidence>
<name>A0ABS0H0N3_9ACTN</name>
<reference evidence="2 3" key="1">
    <citation type="submission" date="2020-11" db="EMBL/GenBank/DDBJ databases">
        <title>A novel isolate from a Black sea contaminated sediment with potential to produce alkanes: Plantactinospora alkalitolerans sp. nov.</title>
        <authorList>
            <person name="Carro L."/>
            <person name="Veyisoglu A."/>
            <person name="Guven K."/>
            <person name="Schumann P."/>
            <person name="Klenk H.-P."/>
            <person name="Sahin N."/>
        </authorList>
    </citation>
    <scope>NUCLEOTIDE SEQUENCE [LARGE SCALE GENOMIC DNA]</scope>
    <source>
        <strain evidence="2 3">S1510</strain>
    </source>
</reference>
<gene>
    <name evidence="2" type="ORF">I0C86_23900</name>
</gene>
<sequence>MADERNVSTRGFVISIFVIAALLCCGVPIGGGYLYLKDSRDEPGIRAAGEAYLTAAVEGENTAAYDLLCESDRRKLSRATWKPVVERRAAPTGFRITDVTITRPSETPTQRVVTAQISYSGQPDTEVNLYVKKQDGAWKICGPPLL</sequence>
<organism evidence="2 3">
    <name type="scientific">Plantactinospora alkalitolerans</name>
    <dbReference type="NCBI Taxonomy" id="2789879"/>
    <lineage>
        <taxon>Bacteria</taxon>
        <taxon>Bacillati</taxon>
        <taxon>Actinomycetota</taxon>
        <taxon>Actinomycetes</taxon>
        <taxon>Micromonosporales</taxon>
        <taxon>Micromonosporaceae</taxon>
        <taxon>Plantactinospora</taxon>
    </lineage>
</organism>
<dbReference type="RefSeq" id="WP_196203514.1">
    <property type="nucleotide sequence ID" value="NZ_JADPUN010000213.1"/>
</dbReference>
<feature type="transmembrane region" description="Helical" evidence="1">
    <location>
        <begin position="12"/>
        <end position="36"/>
    </location>
</feature>
<keyword evidence="1" id="KW-1133">Transmembrane helix</keyword>
<accession>A0ABS0H0N3</accession>
<comment type="caution">
    <text evidence="2">The sequence shown here is derived from an EMBL/GenBank/DDBJ whole genome shotgun (WGS) entry which is preliminary data.</text>
</comment>
<keyword evidence="1" id="KW-0812">Transmembrane</keyword>
<keyword evidence="3" id="KW-1185">Reference proteome</keyword>
<proteinExistence type="predicted"/>